<evidence type="ECO:0000259" key="2">
    <source>
        <dbReference type="SMART" id="SM00642"/>
    </source>
</evidence>
<dbReference type="InterPro" id="IPR036439">
    <property type="entry name" value="Dockerin_dom_sf"/>
</dbReference>
<dbReference type="PROSITE" id="PS00018">
    <property type="entry name" value="EF_HAND_1"/>
    <property type="match status" value="1"/>
</dbReference>
<dbReference type="GO" id="GO:0000272">
    <property type="term" value="P:polysaccharide catabolic process"/>
    <property type="evidence" value="ECO:0007669"/>
    <property type="project" value="InterPro"/>
</dbReference>
<sequence length="1585" mass="171457">MKRREYVSTLASLGLLGTGSGATASNQGVASGQQLRFATSDDTHHPGPPRFTSVYEGFQDKMFIDFDNDHAGGKDRDNLAPSIVGTPDKDPSNYAASDFSWSITSAPSGSNATLEYAPPDGAASNPVQQYDSGDHNVVEFVPDVAGEYVLELDAPDGTHEQWIYAFPSPPSGSGGPPRISIDGHYDSDTDEFVLESNPRLAPGSNRAVADLEVYWRADDRDALTFEQLGGTDSWTVRIPKGDLGGETARLHAAPFDGDVHGMTDTVVLDPASETVEYPNRPPEWMHDGVMYQIFPRSFEGPPPDGEWPFENSNAHFAAFKDRLDYLDDLGVDVIWFTPVVPGESSNWKPQKYKRMQDNPDPDVDPILDFKYSGGGPHGYDALSYFQVAEDLGSQYSIEDYYDDPQTRQAARENAMAEYKEFIQAANDRGIKVCFDLVINHCGRHHEFFQDTIETKGPRTWAYRDVDAWADGQSGRRYSKYFDWFDRMDAPITRDSDGYVIEVAPAETGFAGLRVMPNINYSNVAMREHILAAADFLSGEVGVDAFRCDIAYGVPHSIWKEIRNVVRANDSEFMLLDETIPNDPSMAENEFDMHFDTSDFMGAGAHEIVKGNKGMQSLYGLVDKRRSEGWPDHTLIVNSTGNHDEFRTLDLALDSGARANPEKAQRAVWAAGVALPGVPFVYYGQERQLSKYGIERYNYDGSGEDPRSNDGDVGPGNPSRAFMNWGDQFPQSHLDFYKDVLAYYHEDPVLKPDAKLEGADTRNPVGDILSFRRRKGEQARLVLVNASDGTGYVDVHSSVSTRDLLTGTDVEVGDSQDTPANFDRVGFDTIAVLDAPPNYAVDLELPSGDDDGPGSYNYPASPDFADDAFDLTGFRVEDSGQTYRFEFDIGGQLTNPWNYSEGFSVQHFQVYLRDPQGSGGSTDGRTGTNVTFDSAYHYRLVVDGKNGARVEDAAGSQLATGTVSVSGSTVHVEIDESAISPSLTSLEIAPLVLGFDPDRAGNVVPVQQEPGWKAFGGGDGSGNAPHVIDVATPPSVTASNALSYTNDSKASIPFMSVEEGYATLQSWSDTTGDDTSVYTYPTSPDFQEGALDVTDFVVKANHSRYRFETTFDVPYVRNPFDLPLGFSHQFFQIYIRDPDSSGPSTTSGWGGLGASTEQPYHYRLVVNGQYDRRLEVPDGSGGFTTVSHDVDASVDGDTIAISVPRSVFDGDLTDMEIAPVIAPYDGNTTDNLRDITASAGGFSFGGGTSNDDTRIIDAITPEGASVSSVVSAGTIPFVSFGSGRTIATFSDSAGDDDGPGSYTYPTASIYEDGVFDITSVTFRETDSRYYVDVKLENLNASGYEDGSIAANGFELQTVGIYLRDPQASGGSTTGRNGTNLTFTQNYHYRIHAEGFAGYSAMEDASGSSLSGVLAVGADASTDTISVGVPKHALGVPLERMEATVFVFGQAGGQTGRIRQVEASNGSFTPGGGRDDEMDPNAIDMVDPVGIDQASALSYTDSTKASVPFFAIGGAPSVSGSPALDPDSDGKYEDVDGDGDTDADDAMTLFNNRASDVVTDNVAGFDFNDNGRIDIGDVISLFQEVTN</sequence>
<evidence type="ECO:0000313" key="3">
    <source>
        <dbReference type="EMBL" id="QCC51754.1"/>
    </source>
</evidence>
<dbReference type="GeneID" id="39848423"/>
<dbReference type="Pfam" id="PF00128">
    <property type="entry name" value="Alpha-amylase"/>
    <property type="match status" value="1"/>
</dbReference>
<dbReference type="STRING" id="1457250.GCA_000755225_00666"/>
<dbReference type="KEGG" id="hsn:DV733_11125"/>
<dbReference type="InterPro" id="IPR017853">
    <property type="entry name" value="GH"/>
</dbReference>
<dbReference type="Pfam" id="PF09985">
    <property type="entry name" value="Glucodextran_C"/>
    <property type="match status" value="3"/>
</dbReference>
<gene>
    <name evidence="3" type="ORF">DV733_11125</name>
</gene>
<dbReference type="InterPro" id="IPR006047">
    <property type="entry name" value="GH13_cat_dom"/>
</dbReference>
<reference evidence="3 4" key="1">
    <citation type="journal article" date="2019" name="Nat. Commun.">
        <title>A new type of DNA phosphorothioation-based antiviral system in archaea.</title>
        <authorList>
            <person name="Xiong L."/>
            <person name="Liu S."/>
            <person name="Chen S."/>
            <person name="Xiao Y."/>
            <person name="Zhu B."/>
            <person name="Gao Y."/>
            <person name="Zhang Y."/>
            <person name="Chen B."/>
            <person name="Luo J."/>
            <person name="Deng Z."/>
            <person name="Chen X."/>
            <person name="Wang L."/>
            <person name="Chen S."/>
        </authorList>
    </citation>
    <scope>NUCLEOTIDE SEQUENCE [LARGE SCALE GENOMIC DNA]</scope>
    <source>
        <strain evidence="3 4">CBA1105</strain>
    </source>
</reference>
<dbReference type="OrthoDB" id="34423at2157"/>
<dbReference type="Gene3D" id="3.20.20.80">
    <property type="entry name" value="Glycosidases"/>
    <property type="match status" value="1"/>
</dbReference>
<dbReference type="EMBL" id="CP031310">
    <property type="protein sequence ID" value="QCC51754.1"/>
    <property type="molecule type" value="Genomic_DNA"/>
</dbReference>
<dbReference type="CDD" id="cd09626">
    <property type="entry name" value="DOMON_glucodextranase_like"/>
    <property type="match status" value="2"/>
</dbReference>
<dbReference type="InterPro" id="IPR018247">
    <property type="entry name" value="EF_Hand_1_Ca_BS"/>
</dbReference>
<organism evidence="3 4">
    <name type="scientific">Halapricum salinum</name>
    <dbReference type="NCBI Taxonomy" id="1457250"/>
    <lineage>
        <taxon>Archaea</taxon>
        <taxon>Methanobacteriati</taxon>
        <taxon>Methanobacteriota</taxon>
        <taxon>Stenosarchaea group</taxon>
        <taxon>Halobacteria</taxon>
        <taxon>Halobacteriales</taxon>
        <taxon>Haloarculaceae</taxon>
        <taxon>Halapricum</taxon>
    </lineage>
</organism>
<dbReference type="Gene3D" id="2.60.40.1190">
    <property type="match status" value="3"/>
</dbReference>
<evidence type="ECO:0000256" key="1">
    <source>
        <dbReference type="SAM" id="MobiDB-lite"/>
    </source>
</evidence>
<dbReference type="InterPro" id="IPR019248">
    <property type="entry name" value="Glucodextran_C"/>
</dbReference>
<dbReference type="RefSeq" id="WP_049994633.1">
    <property type="nucleotide sequence ID" value="NZ_CP031310.1"/>
</dbReference>
<name>A0A4D6HCF1_9EURY</name>
<dbReference type="Proteomes" id="UP000296706">
    <property type="component" value="Chromosome"/>
</dbReference>
<protein>
    <recommendedName>
        <fullName evidence="2">Glycosyl hydrolase family 13 catalytic domain-containing protein</fullName>
    </recommendedName>
</protein>
<dbReference type="SMART" id="SM00642">
    <property type="entry name" value="Aamy"/>
    <property type="match status" value="1"/>
</dbReference>
<keyword evidence="4" id="KW-1185">Reference proteome</keyword>
<dbReference type="SUPFAM" id="SSF49344">
    <property type="entry name" value="CBD9-like"/>
    <property type="match status" value="3"/>
</dbReference>
<proteinExistence type="predicted"/>
<accession>A0A4D6HCF1</accession>
<dbReference type="PANTHER" id="PTHR10357">
    <property type="entry name" value="ALPHA-AMYLASE FAMILY MEMBER"/>
    <property type="match status" value="1"/>
</dbReference>
<evidence type="ECO:0000313" key="4">
    <source>
        <dbReference type="Proteomes" id="UP000296706"/>
    </source>
</evidence>
<dbReference type="SUPFAM" id="SSF51445">
    <property type="entry name" value="(Trans)glycosidases"/>
    <property type="match status" value="1"/>
</dbReference>
<dbReference type="SUPFAM" id="SSF63446">
    <property type="entry name" value="Type I dockerin domain"/>
    <property type="match status" value="1"/>
</dbReference>
<feature type="region of interest" description="Disordered" evidence="1">
    <location>
        <begin position="1516"/>
        <end position="1541"/>
    </location>
</feature>
<feature type="domain" description="Glycosyl hydrolase family 13 catalytic" evidence="2">
    <location>
        <begin position="292"/>
        <end position="719"/>
    </location>
</feature>